<dbReference type="PANTHER" id="PTHR24291">
    <property type="entry name" value="CYTOCHROME P450 FAMILY 4"/>
    <property type="match status" value="1"/>
</dbReference>
<feature type="region of interest" description="Disordered" evidence="9">
    <location>
        <begin position="296"/>
        <end position="319"/>
    </location>
</feature>
<dbReference type="InterPro" id="IPR036396">
    <property type="entry name" value="Cyt_P450_sf"/>
</dbReference>
<dbReference type="InterPro" id="IPR002401">
    <property type="entry name" value="Cyt_P450_E_grp-I"/>
</dbReference>
<dbReference type="InterPro" id="IPR050196">
    <property type="entry name" value="Cytochrome_P450_Monoox"/>
</dbReference>
<dbReference type="Gene3D" id="1.10.630.10">
    <property type="entry name" value="Cytochrome P450"/>
    <property type="match status" value="1"/>
</dbReference>
<organism evidence="11 12">
    <name type="scientific">Chilo suppressalis</name>
    <name type="common">Asiatic rice borer moth</name>
    <dbReference type="NCBI Taxonomy" id="168631"/>
    <lineage>
        <taxon>Eukaryota</taxon>
        <taxon>Metazoa</taxon>
        <taxon>Ecdysozoa</taxon>
        <taxon>Arthropoda</taxon>
        <taxon>Hexapoda</taxon>
        <taxon>Insecta</taxon>
        <taxon>Pterygota</taxon>
        <taxon>Neoptera</taxon>
        <taxon>Endopterygota</taxon>
        <taxon>Lepidoptera</taxon>
        <taxon>Glossata</taxon>
        <taxon>Ditrysia</taxon>
        <taxon>Pyraloidea</taxon>
        <taxon>Crambidae</taxon>
        <taxon>Crambinae</taxon>
        <taxon>Chilo</taxon>
    </lineage>
</organism>
<dbReference type="SUPFAM" id="SSF48264">
    <property type="entry name" value="Cytochrome P450"/>
    <property type="match status" value="1"/>
</dbReference>
<keyword evidence="5 8" id="KW-0560">Oxidoreductase</keyword>
<keyword evidence="10" id="KW-0472">Membrane</keyword>
<evidence type="ECO:0000256" key="8">
    <source>
        <dbReference type="RuleBase" id="RU000461"/>
    </source>
</evidence>
<keyword evidence="7 8" id="KW-0503">Monooxygenase</keyword>
<evidence type="ECO:0000313" key="11">
    <source>
        <dbReference type="EMBL" id="CAH0664387.1"/>
    </source>
</evidence>
<evidence type="ECO:0000256" key="2">
    <source>
        <dbReference type="ARBA" id="ARBA00010617"/>
    </source>
</evidence>
<evidence type="ECO:0000256" key="4">
    <source>
        <dbReference type="ARBA" id="ARBA00022723"/>
    </source>
</evidence>
<evidence type="ECO:0000256" key="3">
    <source>
        <dbReference type="ARBA" id="ARBA00022617"/>
    </source>
</evidence>
<keyword evidence="12" id="KW-1185">Reference proteome</keyword>
<keyword evidence="10" id="KW-1133">Transmembrane helix</keyword>
<dbReference type="CDD" id="cd20628">
    <property type="entry name" value="CYP4"/>
    <property type="match status" value="1"/>
</dbReference>
<feature type="transmembrane region" description="Helical" evidence="10">
    <location>
        <begin position="29"/>
        <end position="45"/>
    </location>
</feature>
<evidence type="ECO:0000256" key="5">
    <source>
        <dbReference type="ARBA" id="ARBA00023002"/>
    </source>
</evidence>
<gene>
    <name evidence="11" type="ORF">CHILSU_LOCUS632</name>
</gene>
<sequence length="576" mass="66147">MIQEHYNSFSKMSAIPEKFHDTQFTSERQVFYILLIIVSGLLIFYNRQKKSKLVRLGDKMPGPKALPIFGNALIVLGKSPSDIVKEGLEYAEKYGNVVRGWLGPKLIVFLNDPADAVPILNSHVHIDKSTEYDFFKPWLGEGLLISTGKKWQSHRKIIAPTFHINILKSFIGVFNQNSQNVVEKMRHEIGKTFDVHDYMSGVTVDILLETVMGITRQKQDESGFDYAMAVMKMCDILHQRHYKWWLRPECIFKFSSLSKKQAELLNIIHGLTNQVIKSKKEEYNLNKAKGIIRPTIEELNRESNGGSDNESENNTKNTENLFSGYRDDLDFIDENDVGEKKRLAFLDLMIESVQNGANDITDHEIKEEVDTIMFEGHDTTAAGSSFVLCLLGVHQDIQAQAYNELYEIFGDSDREATFNDTVQMKYLERVILETLRLFPPVPVIARLLKHDVQISTNDYIIPAGATVVIGPYTIHRNPKYYKYPHVFNPDNFLPENTQNRNYYSFIPFSAGPRSCVGRKYAMLKLKVLLSTILRNYKITSDIPEEKYELLGDIILKRADGFRLKIEPRQRTPKSNQ</sequence>
<accession>A0ABN8E9K2</accession>
<dbReference type="EMBL" id="OU963894">
    <property type="protein sequence ID" value="CAH0664387.1"/>
    <property type="molecule type" value="Genomic_DNA"/>
</dbReference>
<proteinExistence type="inferred from homology"/>
<name>A0ABN8E9K2_CHISP</name>
<dbReference type="InterPro" id="IPR017972">
    <property type="entry name" value="Cyt_P450_CS"/>
</dbReference>
<evidence type="ECO:0000256" key="7">
    <source>
        <dbReference type="ARBA" id="ARBA00023033"/>
    </source>
</evidence>
<evidence type="ECO:0000256" key="9">
    <source>
        <dbReference type="SAM" id="MobiDB-lite"/>
    </source>
</evidence>
<keyword evidence="3 8" id="KW-0349">Heme</keyword>
<evidence type="ECO:0000256" key="1">
    <source>
        <dbReference type="ARBA" id="ARBA00001971"/>
    </source>
</evidence>
<comment type="cofactor">
    <cofactor evidence="1">
        <name>heme</name>
        <dbReference type="ChEBI" id="CHEBI:30413"/>
    </cofactor>
</comment>
<evidence type="ECO:0000313" key="12">
    <source>
        <dbReference type="Proteomes" id="UP001153292"/>
    </source>
</evidence>
<evidence type="ECO:0000256" key="10">
    <source>
        <dbReference type="SAM" id="Phobius"/>
    </source>
</evidence>
<dbReference type="PANTHER" id="PTHR24291:SF106">
    <property type="entry name" value="CYTOCHROME P450 4G1-RELATED"/>
    <property type="match status" value="1"/>
</dbReference>
<protein>
    <recommendedName>
        <fullName evidence="13">Cytochrome P450</fullName>
    </recommendedName>
</protein>
<dbReference type="Pfam" id="PF00067">
    <property type="entry name" value="p450"/>
    <property type="match status" value="1"/>
</dbReference>
<reference evidence="11" key="1">
    <citation type="submission" date="2021-12" db="EMBL/GenBank/DDBJ databases">
        <authorList>
            <person name="King R."/>
        </authorList>
    </citation>
    <scope>NUCLEOTIDE SEQUENCE</scope>
</reference>
<feature type="compositionally biased region" description="Low complexity" evidence="9">
    <location>
        <begin position="302"/>
        <end position="319"/>
    </location>
</feature>
<dbReference type="InterPro" id="IPR001128">
    <property type="entry name" value="Cyt_P450"/>
</dbReference>
<comment type="similarity">
    <text evidence="2 8">Belongs to the cytochrome P450 family.</text>
</comment>
<keyword evidence="6 8" id="KW-0408">Iron</keyword>
<evidence type="ECO:0000256" key="6">
    <source>
        <dbReference type="ARBA" id="ARBA00023004"/>
    </source>
</evidence>
<evidence type="ECO:0008006" key="13">
    <source>
        <dbReference type="Google" id="ProtNLM"/>
    </source>
</evidence>
<dbReference type="PRINTS" id="PR00463">
    <property type="entry name" value="EP450I"/>
</dbReference>
<dbReference type="Proteomes" id="UP001153292">
    <property type="component" value="Chromosome 1"/>
</dbReference>
<keyword evidence="4 8" id="KW-0479">Metal-binding</keyword>
<keyword evidence="10" id="KW-0812">Transmembrane</keyword>
<dbReference type="PRINTS" id="PR00385">
    <property type="entry name" value="P450"/>
</dbReference>
<dbReference type="PROSITE" id="PS00086">
    <property type="entry name" value="CYTOCHROME_P450"/>
    <property type="match status" value="1"/>
</dbReference>